<proteinExistence type="predicted"/>
<sequence>MITNSFLRHPVHIIFTPFLGIDHRRQRFSTGYTAPVAVGLICPLCVCAIAYLYRLPPLDTARPPCEFVFARTNILLYIHIIVNCRCRFVINKSYTTDRTPLRESVAARSIRPTQSWLERIIYNIIY</sequence>
<gene>
    <name evidence="2" type="ORF">APHIGO_LOCUS11018</name>
</gene>
<reference evidence="2" key="2">
    <citation type="submission" date="2022-10" db="EMBL/GenBank/DDBJ databases">
        <authorList>
            <consortium name="ENA_rothamsted_submissions"/>
            <consortium name="culmorum"/>
            <person name="King R."/>
        </authorList>
    </citation>
    <scope>NUCLEOTIDE SEQUENCE</scope>
</reference>
<name>A0A9P0JJQ9_APHGO</name>
<evidence type="ECO:0000256" key="1">
    <source>
        <dbReference type="SAM" id="Phobius"/>
    </source>
</evidence>
<dbReference type="AlphaFoldDB" id="A0A9P0JJQ9"/>
<reference evidence="2" key="1">
    <citation type="submission" date="2022-02" db="EMBL/GenBank/DDBJ databases">
        <authorList>
            <person name="King R."/>
        </authorList>
    </citation>
    <scope>NUCLEOTIDE SEQUENCE</scope>
</reference>
<evidence type="ECO:0000313" key="3">
    <source>
        <dbReference type="Proteomes" id="UP001154329"/>
    </source>
</evidence>
<keyword evidence="1" id="KW-1133">Transmembrane helix</keyword>
<keyword evidence="1" id="KW-0472">Membrane</keyword>
<protein>
    <submittedName>
        <fullName evidence="2">Uncharacterized protein</fullName>
    </submittedName>
</protein>
<dbReference type="EMBL" id="OU899037">
    <property type="protein sequence ID" value="CAH1737495.1"/>
    <property type="molecule type" value="Genomic_DNA"/>
</dbReference>
<evidence type="ECO:0000313" key="2">
    <source>
        <dbReference type="EMBL" id="CAH1737495.1"/>
    </source>
</evidence>
<dbReference type="Proteomes" id="UP001154329">
    <property type="component" value="Chromosome 4"/>
</dbReference>
<organism evidence="2 3">
    <name type="scientific">Aphis gossypii</name>
    <name type="common">Cotton aphid</name>
    <dbReference type="NCBI Taxonomy" id="80765"/>
    <lineage>
        <taxon>Eukaryota</taxon>
        <taxon>Metazoa</taxon>
        <taxon>Ecdysozoa</taxon>
        <taxon>Arthropoda</taxon>
        <taxon>Hexapoda</taxon>
        <taxon>Insecta</taxon>
        <taxon>Pterygota</taxon>
        <taxon>Neoptera</taxon>
        <taxon>Paraneoptera</taxon>
        <taxon>Hemiptera</taxon>
        <taxon>Sternorrhyncha</taxon>
        <taxon>Aphidomorpha</taxon>
        <taxon>Aphidoidea</taxon>
        <taxon>Aphididae</taxon>
        <taxon>Aphidini</taxon>
        <taxon>Aphis</taxon>
        <taxon>Aphis</taxon>
    </lineage>
</organism>
<feature type="transmembrane region" description="Helical" evidence="1">
    <location>
        <begin position="32"/>
        <end position="53"/>
    </location>
</feature>
<keyword evidence="1" id="KW-0812">Transmembrane</keyword>
<accession>A0A9P0JJQ9</accession>
<keyword evidence="3" id="KW-1185">Reference proteome</keyword>